<dbReference type="OrthoDB" id="3642574at2759"/>
<organism evidence="3 4">
    <name type="scientific">Pseudocercospora eumusae</name>
    <dbReference type="NCBI Taxonomy" id="321146"/>
    <lineage>
        <taxon>Eukaryota</taxon>
        <taxon>Fungi</taxon>
        <taxon>Dikarya</taxon>
        <taxon>Ascomycota</taxon>
        <taxon>Pezizomycotina</taxon>
        <taxon>Dothideomycetes</taxon>
        <taxon>Dothideomycetidae</taxon>
        <taxon>Mycosphaerellales</taxon>
        <taxon>Mycosphaerellaceae</taxon>
        <taxon>Pseudocercospora</taxon>
    </lineage>
</organism>
<reference evidence="3 4" key="1">
    <citation type="submission" date="2015-07" db="EMBL/GenBank/DDBJ databases">
        <title>Comparative genomics of the Sigatoka disease complex on banana suggests a link between parallel evolutionary changes in Pseudocercospora fijiensis and Pseudocercospora eumusae and increased virulence on the banana host.</title>
        <authorList>
            <person name="Chang T.-C."/>
            <person name="Salvucci A."/>
            <person name="Crous P.W."/>
            <person name="Stergiopoulos I."/>
        </authorList>
    </citation>
    <scope>NUCLEOTIDE SEQUENCE [LARGE SCALE GENOMIC DNA]</scope>
    <source>
        <strain evidence="3 4">CBS 114824</strain>
    </source>
</reference>
<keyword evidence="2" id="KW-0812">Transmembrane</keyword>
<name>A0A139HME9_9PEZI</name>
<evidence type="ECO:0000256" key="1">
    <source>
        <dbReference type="SAM" id="MobiDB-lite"/>
    </source>
</evidence>
<comment type="caution">
    <text evidence="3">The sequence shown here is derived from an EMBL/GenBank/DDBJ whole genome shotgun (WGS) entry which is preliminary data.</text>
</comment>
<evidence type="ECO:0000256" key="2">
    <source>
        <dbReference type="SAM" id="Phobius"/>
    </source>
</evidence>
<keyword evidence="2" id="KW-1133">Transmembrane helix</keyword>
<dbReference type="AlphaFoldDB" id="A0A139HME9"/>
<keyword evidence="4" id="KW-1185">Reference proteome</keyword>
<dbReference type="Proteomes" id="UP000070133">
    <property type="component" value="Unassembled WGS sequence"/>
</dbReference>
<proteinExistence type="predicted"/>
<evidence type="ECO:0000313" key="4">
    <source>
        <dbReference type="Proteomes" id="UP000070133"/>
    </source>
</evidence>
<dbReference type="EMBL" id="LFZN01000030">
    <property type="protein sequence ID" value="KXT03529.1"/>
    <property type="molecule type" value="Genomic_DNA"/>
</dbReference>
<evidence type="ECO:0000313" key="3">
    <source>
        <dbReference type="EMBL" id="KXT03529.1"/>
    </source>
</evidence>
<gene>
    <name evidence="3" type="ORF">AC578_1615</name>
</gene>
<feature type="transmembrane region" description="Helical" evidence="2">
    <location>
        <begin position="28"/>
        <end position="46"/>
    </location>
</feature>
<keyword evidence="2" id="KW-0472">Membrane</keyword>
<feature type="region of interest" description="Disordered" evidence="1">
    <location>
        <begin position="293"/>
        <end position="340"/>
    </location>
</feature>
<accession>A0A139HME9</accession>
<protein>
    <submittedName>
        <fullName evidence="3">Uncharacterized protein</fullName>
    </submittedName>
</protein>
<sequence length="340" mass="38060">MSNSTVHYYYARVIEYKIPHGDDWTSQLLSNAVALAVGWFIVTFVVKMANSSIDYILLNNFPAAARDWCQAENGLKKSRLQRVQDVLRRGLCAVALAMRWPGRQWYNLHLGHCVLYAVTGFVAFEVAMVTFLAALQVFLWTGSAVAYMTGWDPLEAQREERRWWTKTRVLHKSTGRMPLWLVNSEPFLVESDDPTGKSKAVTAYHTVTAQPGIENVSLEELRLQHYKDVGLAPSTPPSLRSPSQTPQNLSTIIHDHKDESVTESVESDSSIFPAWMSGRFDNSFFDNSFASSTGRDSFGHPRSLDQSLVVDGDTEDSGQKSYSSIPDLLTGSPVVGRKFT</sequence>
<feature type="transmembrane region" description="Helical" evidence="2">
    <location>
        <begin position="114"/>
        <end position="139"/>
    </location>
</feature>